<dbReference type="Pfam" id="PF00069">
    <property type="entry name" value="Pkinase"/>
    <property type="match status" value="1"/>
</dbReference>
<sequence>MGGDCAPPEAPAAKRQVEAIPGLSPLGNLDFQSNEPLVVDESASIVSGKFHDGKAKTLKELGVRSALGVIGEGTYGRIYKGTMKGKAIAVKQYLKGFHITSFREAVIMRYFTALRRSERPGPDAHWPLAECLKVARPNDENEEICVVMPFCPYDLYGLIKSGDAAQLNLAAIKSIMRDIVDGVDIMHRFKHLHRDLKSSNILINAKGRAIITDFGMTRRLPLNHPSTPQQIKTHENNKDGTGDARRMGRKPLSPKPSTRWYIAPELLLKDQYYSLPSDIFAMAAVFIDLIAGKAPFVLEKHHDKDSADYQYLTQQLQTLGVPTAKDWPRGVQLVADLNREKKGTWAAPSADTCLSISVHEALDRLIRRRFSSEYSAYPESCKALVNVLTHMMALNPAKRYRTGQLLRHPFFNDSLLPRASPPTNLPDKSVLDKSVARLTGGQGSFVLYGNLFKQLQEDKDRDRQRRGPKEAYRSRSHGAPIRRPHHHK</sequence>
<evidence type="ECO:0000256" key="3">
    <source>
        <dbReference type="PROSITE-ProRule" id="PRU10141"/>
    </source>
</evidence>
<feature type="compositionally biased region" description="Basic and acidic residues" evidence="4">
    <location>
        <begin position="456"/>
        <end position="473"/>
    </location>
</feature>
<dbReference type="PROSITE" id="PS50011">
    <property type="entry name" value="PROTEIN_KINASE_DOM"/>
    <property type="match status" value="1"/>
</dbReference>
<dbReference type="GO" id="GO:0004674">
    <property type="term" value="F:protein serine/threonine kinase activity"/>
    <property type="evidence" value="ECO:0007669"/>
    <property type="project" value="TreeGrafter"/>
</dbReference>
<keyword evidence="2 3" id="KW-0067">ATP-binding</keyword>
<feature type="domain" description="Protein kinase" evidence="5">
    <location>
        <begin position="64"/>
        <end position="411"/>
    </location>
</feature>
<evidence type="ECO:0000313" key="6">
    <source>
        <dbReference type="EMBL" id="GIQ79379.1"/>
    </source>
</evidence>
<dbReference type="GO" id="GO:0005634">
    <property type="term" value="C:nucleus"/>
    <property type="evidence" value="ECO:0007669"/>
    <property type="project" value="TreeGrafter"/>
</dbReference>
<dbReference type="Gene3D" id="3.30.200.20">
    <property type="entry name" value="Phosphorylase Kinase, domain 1"/>
    <property type="match status" value="1"/>
</dbReference>
<dbReference type="EMBL" id="BDIP01000001">
    <property type="protein sequence ID" value="GIQ79379.1"/>
    <property type="molecule type" value="Genomic_DNA"/>
</dbReference>
<evidence type="ECO:0000259" key="5">
    <source>
        <dbReference type="PROSITE" id="PS50011"/>
    </source>
</evidence>
<dbReference type="Proteomes" id="UP000265618">
    <property type="component" value="Unassembled WGS sequence"/>
</dbReference>
<feature type="region of interest" description="Disordered" evidence="4">
    <location>
        <begin position="456"/>
        <end position="488"/>
    </location>
</feature>
<feature type="compositionally biased region" description="Basic residues" evidence="4">
    <location>
        <begin position="474"/>
        <end position="488"/>
    </location>
</feature>
<dbReference type="PROSITE" id="PS00107">
    <property type="entry name" value="PROTEIN_KINASE_ATP"/>
    <property type="match status" value="1"/>
</dbReference>
<feature type="region of interest" description="Disordered" evidence="4">
    <location>
        <begin position="223"/>
        <end position="254"/>
    </location>
</feature>
<feature type="compositionally biased region" description="Basic and acidic residues" evidence="4">
    <location>
        <begin position="232"/>
        <end position="246"/>
    </location>
</feature>
<name>A0A9K3GD53_9EUKA</name>
<dbReference type="SMART" id="SM00220">
    <property type="entry name" value="S_TKc"/>
    <property type="match status" value="1"/>
</dbReference>
<evidence type="ECO:0000256" key="1">
    <source>
        <dbReference type="ARBA" id="ARBA00022741"/>
    </source>
</evidence>
<evidence type="ECO:0000313" key="7">
    <source>
        <dbReference type="Proteomes" id="UP000265618"/>
    </source>
</evidence>
<gene>
    <name evidence="6" type="ORF">KIPB_000022</name>
</gene>
<feature type="binding site" evidence="3">
    <location>
        <position position="91"/>
    </location>
    <ligand>
        <name>ATP</name>
        <dbReference type="ChEBI" id="CHEBI:30616"/>
    </ligand>
</feature>
<dbReference type="GO" id="GO:0005524">
    <property type="term" value="F:ATP binding"/>
    <property type="evidence" value="ECO:0007669"/>
    <property type="project" value="UniProtKB-UniRule"/>
</dbReference>
<reference evidence="6 7" key="1">
    <citation type="journal article" date="2018" name="PLoS ONE">
        <title>The draft genome of Kipferlia bialata reveals reductive genome evolution in fornicate parasites.</title>
        <authorList>
            <person name="Tanifuji G."/>
            <person name="Takabayashi S."/>
            <person name="Kume K."/>
            <person name="Takagi M."/>
            <person name="Nakayama T."/>
            <person name="Kamikawa R."/>
            <person name="Inagaki Y."/>
            <person name="Hashimoto T."/>
        </authorList>
    </citation>
    <scope>NUCLEOTIDE SEQUENCE [LARGE SCALE GENOMIC DNA]</scope>
    <source>
        <strain evidence="6">NY0173</strain>
    </source>
</reference>
<accession>A0A9K3GD53</accession>
<dbReference type="AlphaFoldDB" id="A0A9K3GD53"/>
<dbReference type="Gene3D" id="1.10.510.10">
    <property type="entry name" value="Transferase(Phosphotransferase) domain 1"/>
    <property type="match status" value="1"/>
</dbReference>
<proteinExistence type="predicted"/>
<dbReference type="InterPro" id="IPR000719">
    <property type="entry name" value="Prot_kinase_dom"/>
</dbReference>
<dbReference type="InterPro" id="IPR011009">
    <property type="entry name" value="Kinase-like_dom_sf"/>
</dbReference>
<keyword evidence="7" id="KW-1185">Reference proteome</keyword>
<organism evidence="6 7">
    <name type="scientific">Kipferlia bialata</name>
    <dbReference type="NCBI Taxonomy" id="797122"/>
    <lineage>
        <taxon>Eukaryota</taxon>
        <taxon>Metamonada</taxon>
        <taxon>Carpediemonas-like organisms</taxon>
        <taxon>Kipferlia</taxon>
    </lineage>
</organism>
<dbReference type="SUPFAM" id="SSF56112">
    <property type="entry name" value="Protein kinase-like (PK-like)"/>
    <property type="match status" value="1"/>
</dbReference>
<keyword evidence="1 3" id="KW-0547">Nucleotide-binding</keyword>
<dbReference type="InterPro" id="IPR050108">
    <property type="entry name" value="CDK"/>
</dbReference>
<dbReference type="InterPro" id="IPR017441">
    <property type="entry name" value="Protein_kinase_ATP_BS"/>
</dbReference>
<protein>
    <recommendedName>
        <fullName evidence="5">Protein kinase domain-containing protein</fullName>
    </recommendedName>
</protein>
<comment type="caution">
    <text evidence="6">The sequence shown here is derived from an EMBL/GenBank/DDBJ whole genome shotgun (WGS) entry which is preliminary data.</text>
</comment>
<dbReference type="PANTHER" id="PTHR24056">
    <property type="entry name" value="CELL DIVISION PROTEIN KINASE"/>
    <property type="match status" value="1"/>
</dbReference>
<dbReference type="OrthoDB" id="339325at2759"/>
<evidence type="ECO:0000256" key="2">
    <source>
        <dbReference type="ARBA" id="ARBA00022840"/>
    </source>
</evidence>
<evidence type="ECO:0000256" key="4">
    <source>
        <dbReference type="SAM" id="MobiDB-lite"/>
    </source>
</evidence>